<protein>
    <submittedName>
        <fullName evidence="1">Uncharacterized protein</fullName>
    </submittedName>
</protein>
<keyword evidence="2" id="KW-1185">Reference proteome</keyword>
<proteinExistence type="predicted"/>
<accession>A0ACB9LF84</accession>
<organism evidence="1 2">
    <name type="scientific">Bauhinia variegata</name>
    <name type="common">Purple orchid tree</name>
    <name type="synonym">Phanera variegata</name>
    <dbReference type="NCBI Taxonomy" id="167791"/>
    <lineage>
        <taxon>Eukaryota</taxon>
        <taxon>Viridiplantae</taxon>
        <taxon>Streptophyta</taxon>
        <taxon>Embryophyta</taxon>
        <taxon>Tracheophyta</taxon>
        <taxon>Spermatophyta</taxon>
        <taxon>Magnoliopsida</taxon>
        <taxon>eudicotyledons</taxon>
        <taxon>Gunneridae</taxon>
        <taxon>Pentapetalae</taxon>
        <taxon>rosids</taxon>
        <taxon>fabids</taxon>
        <taxon>Fabales</taxon>
        <taxon>Fabaceae</taxon>
        <taxon>Cercidoideae</taxon>
        <taxon>Cercideae</taxon>
        <taxon>Bauhiniinae</taxon>
        <taxon>Bauhinia</taxon>
    </lineage>
</organism>
<comment type="caution">
    <text evidence="1">The sequence shown here is derived from an EMBL/GenBank/DDBJ whole genome shotgun (WGS) entry which is preliminary data.</text>
</comment>
<reference evidence="1 2" key="1">
    <citation type="journal article" date="2022" name="DNA Res.">
        <title>Chromosomal-level genome assembly of the orchid tree Bauhinia variegata (Leguminosae; Cercidoideae) supports the allotetraploid origin hypothesis of Bauhinia.</title>
        <authorList>
            <person name="Zhong Y."/>
            <person name="Chen Y."/>
            <person name="Zheng D."/>
            <person name="Pang J."/>
            <person name="Liu Y."/>
            <person name="Luo S."/>
            <person name="Meng S."/>
            <person name="Qian L."/>
            <person name="Wei D."/>
            <person name="Dai S."/>
            <person name="Zhou R."/>
        </authorList>
    </citation>
    <scope>NUCLEOTIDE SEQUENCE [LARGE SCALE GENOMIC DNA]</scope>
    <source>
        <strain evidence="1">BV-YZ2020</strain>
    </source>
</reference>
<evidence type="ECO:0000313" key="1">
    <source>
        <dbReference type="EMBL" id="KAI4307814.1"/>
    </source>
</evidence>
<name>A0ACB9LF84_BAUVA</name>
<sequence>MKQKIIIRVRMDCEKCRRKAMKIASVAQGVNSIALEEEEKDRLVTIGDGVDSVCLTKHLRKSYASMPPF</sequence>
<gene>
    <name evidence="1" type="ORF">L6164_030955</name>
</gene>
<evidence type="ECO:0000313" key="2">
    <source>
        <dbReference type="Proteomes" id="UP000828941"/>
    </source>
</evidence>
<dbReference type="Proteomes" id="UP000828941">
    <property type="component" value="Chromosome 12"/>
</dbReference>
<dbReference type="EMBL" id="CM039437">
    <property type="protein sequence ID" value="KAI4307814.1"/>
    <property type="molecule type" value="Genomic_DNA"/>
</dbReference>